<evidence type="ECO:0000313" key="2">
    <source>
        <dbReference type="EMBL" id="RXH56519.1"/>
    </source>
</evidence>
<keyword evidence="1" id="KW-0472">Membrane</keyword>
<keyword evidence="1" id="KW-0812">Transmembrane</keyword>
<protein>
    <submittedName>
        <fullName evidence="2">Uncharacterized protein</fullName>
    </submittedName>
</protein>
<dbReference type="Proteomes" id="UP000289437">
    <property type="component" value="Unassembled WGS sequence"/>
</dbReference>
<evidence type="ECO:0000313" key="3">
    <source>
        <dbReference type="Proteomes" id="UP000289437"/>
    </source>
</evidence>
<dbReference type="AlphaFoldDB" id="A0A4Q0T3G8"/>
<feature type="transmembrane region" description="Helical" evidence="1">
    <location>
        <begin position="20"/>
        <end position="42"/>
    </location>
</feature>
<proteinExistence type="predicted"/>
<keyword evidence="3" id="KW-1185">Reference proteome</keyword>
<reference evidence="3" key="2">
    <citation type="submission" date="2019-02" db="EMBL/GenBank/DDBJ databases">
        <title>Granulicella sibirica sp. nov., a psychrotolerant acidobacterium isolated from an organic soil layer in forested tundra, West Siberia.</title>
        <authorList>
            <person name="Oshkin I.Y."/>
            <person name="Kulichevskaya I.S."/>
            <person name="Rijpstra W.I.C."/>
            <person name="Sinninghe Damste J.S."/>
            <person name="Rakitin A.L."/>
            <person name="Ravin N.V."/>
            <person name="Dedysh S.N."/>
        </authorList>
    </citation>
    <scope>NUCLEOTIDE SEQUENCE [LARGE SCALE GENOMIC DNA]</scope>
    <source>
        <strain evidence="3">AF10</strain>
    </source>
</reference>
<name>A0A4Q0T3G8_9BACT</name>
<evidence type="ECO:0000256" key="1">
    <source>
        <dbReference type="SAM" id="Phobius"/>
    </source>
</evidence>
<dbReference type="EMBL" id="RDSM01000002">
    <property type="protein sequence ID" value="RXH56519.1"/>
    <property type="molecule type" value="Genomic_DNA"/>
</dbReference>
<organism evidence="2 3">
    <name type="scientific">Granulicella sibirica</name>
    <dbReference type="NCBI Taxonomy" id="2479048"/>
    <lineage>
        <taxon>Bacteria</taxon>
        <taxon>Pseudomonadati</taxon>
        <taxon>Acidobacteriota</taxon>
        <taxon>Terriglobia</taxon>
        <taxon>Terriglobales</taxon>
        <taxon>Acidobacteriaceae</taxon>
        <taxon>Granulicella</taxon>
    </lineage>
</organism>
<keyword evidence="1" id="KW-1133">Transmembrane helix</keyword>
<comment type="caution">
    <text evidence="2">The sequence shown here is derived from an EMBL/GenBank/DDBJ whole genome shotgun (WGS) entry which is preliminary data.</text>
</comment>
<accession>A0A4Q0T3G8</accession>
<reference evidence="2 3" key="1">
    <citation type="submission" date="2018-11" db="EMBL/GenBank/DDBJ databases">
        <authorList>
            <person name="Mardanov A.V."/>
            <person name="Ravin N.V."/>
            <person name="Dedysh S.N."/>
        </authorList>
    </citation>
    <scope>NUCLEOTIDE SEQUENCE [LARGE SCALE GENOMIC DNA]</scope>
    <source>
        <strain evidence="2 3">AF10</strain>
    </source>
</reference>
<sequence>MSGVGAWAASGAFSKSMFGIGIGIGIFVVGSMMVAKYCVAIVPS</sequence>
<gene>
    <name evidence="2" type="ORF">GRAN_3376</name>
</gene>